<organism evidence="1 2">
    <name type="scientific">Tulasnella calospora MUT 4182</name>
    <dbReference type="NCBI Taxonomy" id="1051891"/>
    <lineage>
        <taxon>Eukaryota</taxon>
        <taxon>Fungi</taxon>
        <taxon>Dikarya</taxon>
        <taxon>Basidiomycota</taxon>
        <taxon>Agaricomycotina</taxon>
        <taxon>Agaricomycetes</taxon>
        <taxon>Cantharellales</taxon>
        <taxon>Tulasnellaceae</taxon>
        <taxon>Tulasnella</taxon>
    </lineage>
</organism>
<dbReference type="AlphaFoldDB" id="A0A0C3QL26"/>
<keyword evidence="2" id="KW-1185">Reference proteome</keyword>
<dbReference type="EMBL" id="KN822997">
    <property type="protein sequence ID" value="KIO28216.1"/>
    <property type="molecule type" value="Genomic_DNA"/>
</dbReference>
<dbReference type="OrthoDB" id="3227888at2759"/>
<proteinExistence type="predicted"/>
<reference evidence="1 2" key="1">
    <citation type="submission" date="2014-04" db="EMBL/GenBank/DDBJ databases">
        <authorList>
            <consortium name="DOE Joint Genome Institute"/>
            <person name="Kuo A."/>
            <person name="Girlanda M."/>
            <person name="Perotto S."/>
            <person name="Kohler A."/>
            <person name="Nagy L.G."/>
            <person name="Floudas D."/>
            <person name="Copeland A."/>
            <person name="Barry K.W."/>
            <person name="Cichocki N."/>
            <person name="Veneault-Fourrey C."/>
            <person name="LaButti K."/>
            <person name="Lindquist E.A."/>
            <person name="Lipzen A."/>
            <person name="Lundell T."/>
            <person name="Morin E."/>
            <person name="Murat C."/>
            <person name="Sun H."/>
            <person name="Tunlid A."/>
            <person name="Henrissat B."/>
            <person name="Grigoriev I.V."/>
            <person name="Hibbett D.S."/>
            <person name="Martin F."/>
            <person name="Nordberg H.P."/>
            <person name="Cantor M.N."/>
            <person name="Hua S.X."/>
        </authorList>
    </citation>
    <scope>NUCLEOTIDE SEQUENCE [LARGE SCALE GENOMIC DNA]</scope>
    <source>
        <strain evidence="1 2">MUT 4182</strain>
    </source>
</reference>
<sequence>MKEKEQQRVFNSSCRLWTPLEREVDLAKSDRFEEYDKPLRSEDLDSILEFIGYMQKAQSNSAFISHNADVGINRLYDQFNQRAEWEYQLYDLREQRKLCSRPTYIENGIL</sequence>
<reference evidence="2" key="2">
    <citation type="submission" date="2015-01" db="EMBL/GenBank/DDBJ databases">
        <title>Evolutionary Origins and Diversification of the Mycorrhizal Mutualists.</title>
        <authorList>
            <consortium name="DOE Joint Genome Institute"/>
            <consortium name="Mycorrhizal Genomics Consortium"/>
            <person name="Kohler A."/>
            <person name="Kuo A."/>
            <person name="Nagy L.G."/>
            <person name="Floudas D."/>
            <person name="Copeland A."/>
            <person name="Barry K.W."/>
            <person name="Cichocki N."/>
            <person name="Veneault-Fourrey C."/>
            <person name="LaButti K."/>
            <person name="Lindquist E.A."/>
            <person name="Lipzen A."/>
            <person name="Lundell T."/>
            <person name="Morin E."/>
            <person name="Murat C."/>
            <person name="Riley R."/>
            <person name="Ohm R."/>
            <person name="Sun H."/>
            <person name="Tunlid A."/>
            <person name="Henrissat B."/>
            <person name="Grigoriev I.V."/>
            <person name="Hibbett D.S."/>
            <person name="Martin F."/>
        </authorList>
    </citation>
    <scope>NUCLEOTIDE SEQUENCE [LARGE SCALE GENOMIC DNA]</scope>
    <source>
        <strain evidence="2">MUT 4182</strain>
    </source>
</reference>
<protein>
    <submittedName>
        <fullName evidence="1">Uncharacterized protein</fullName>
    </submittedName>
</protein>
<gene>
    <name evidence="1" type="ORF">M407DRAFT_243089</name>
</gene>
<evidence type="ECO:0000313" key="2">
    <source>
        <dbReference type="Proteomes" id="UP000054248"/>
    </source>
</evidence>
<accession>A0A0C3QL26</accession>
<dbReference type="Proteomes" id="UP000054248">
    <property type="component" value="Unassembled WGS sequence"/>
</dbReference>
<name>A0A0C3QL26_9AGAM</name>
<evidence type="ECO:0000313" key="1">
    <source>
        <dbReference type="EMBL" id="KIO28216.1"/>
    </source>
</evidence>
<dbReference type="HOGENOM" id="CLU_2172922_0_0_1"/>